<evidence type="ECO:0000256" key="1">
    <source>
        <dbReference type="ARBA" id="ARBA00022741"/>
    </source>
</evidence>
<dbReference type="PROSITE" id="PS00675">
    <property type="entry name" value="SIGMA54_INTERACT_1"/>
    <property type="match status" value="1"/>
</dbReference>
<dbReference type="CDD" id="cd00009">
    <property type="entry name" value="AAA"/>
    <property type="match status" value="1"/>
</dbReference>
<dbReference type="Pfam" id="PF02954">
    <property type="entry name" value="HTH_8"/>
    <property type="match status" value="1"/>
</dbReference>
<dbReference type="InterPro" id="IPR058031">
    <property type="entry name" value="AAA_lid_NorR"/>
</dbReference>
<keyword evidence="1" id="KW-0547">Nucleotide-binding</keyword>
<dbReference type="KEGG" id="plal:FXN65_20245"/>
<dbReference type="SUPFAM" id="SSF46689">
    <property type="entry name" value="Homeodomain-like"/>
    <property type="match status" value="1"/>
</dbReference>
<dbReference type="Gene3D" id="3.30.450.40">
    <property type="match status" value="1"/>
</dbReference>
<dbReference type="GO" id="GO:0005524">
    <property type="term" value="F:ATP binding"/>
    <property type="evidence" value="ECO:0007669"/>
    <property type="project" value="UniProtKB-KW"/>
</dbReference>
<dbReference type="PROSITE" id="PS50045">
    <property type="entry name" value="SIGMA54_INTERACT_4"/>
    <property type="match status" value="1"/>
</dbReference>
<sequence length="663" mass="73822">MNIHEHNSRILAGVEQPASDVAPSASKGLIVRDSHQESWRRCVEQHQLDPKSRATIPQVGENQLRQLQDEFGHRIFSYALEELNSLMSMVNEVGYSASLANSQGVIIAESVKPSQEYYCESDRLGSIWLEEIGGTNGIGTSIIEQRPVAVFKDDHFYYDFAAQACVAAPFYDAMGNLQGVLNLTTCNPYLDINAHHIVYKLACQSSVQLEERLFLEHFQDFMSLRFRNVSTQAFLIAYDELGVIRGASMAMRKRFALSQMDMGRRFIWEIFDLHKSGAAIDQLRSSDQVRMLDSGEVVSIIRFDARRHERNGRPNLYIPDRGEPVVSRTDKPTALDACAGNDRQMKENVRLVRKIMNKGLPIMLLGETGVGKDTLAKAIHQESDRRDGPFVAFNCAAVPESLIDSELFGYGKGAFTGANREGNQGRLVEAHGGTLFLDEIGDMPLVLQTRLLRVLESGEVSPLGSGKPRHVDLQVIAATNQRLHDKVAEGSFREDLFFRLAGVIVNLPPLRQREDKDFIIKALLADLCRKSDAVQLTKAAEEMLLSYSWPGNVREMKHVLHRASLLCDDGVIDAKDISLPFQRHESTPPTDRLRLPSPSAYEEASDRFESPSVAAKMAVAEAEGKVIAEAMAANDGNVEEAAKTLGMSRATLYRKLKKYGIKS</sequence>
<dbReference type="RefSeq" id="WP_151135754.1">
    <property type="nucleotide sequence ID" value="NZ_CP043311.1"/>
</dbReference>
<dbReference type="EMBL" id="CP043311">
    <property type="protein sequence ID" value="QEY64272.1"/>
    <property type="molecule type" value="Genomic_DNA"/>
</dbReference>
<feature type="domain" description="Sigma-54 factor interaction" evidence="6">
    <location>
        <begin position="338"/>
        <end position="565"/>
    </location>
</feature>
<dbReference type="InterPro" id="IPR027417">
    <property type="entry name" value="P-loop_NTPase"/>
</dbReference>
<protein>
    <submittedName>
        <fullName evidence="7">Sigma-54-dependent Fis family transcriptional regulator</fullName>
    </submittedName>
</protein>
<dbReference type="SUPFAM" id="SSF52540">
    <property type="entry name" value="P-loop containing nucleoside triphosphate hydrolases"/>
    <property type="match status" value="1"/>
</dbReference>
<evidence type="ECO:0000256" key="2">
    <source>
        <dbReference type="ARBA" id="ARBA00022840"/>
    </source>
</evidence>
<evidence type="ECO:0000256" key="3">
    <source>
        <dbReference type="ARBA" id="ARBA00023015"/>
    </source>
</evidence>
<dbReference type="Proteomes" id="UP000327179">
    <property type="component" value="Chromosome"/>
</dbReference>
<dbReference type="InterPro" id="IPR025662">
    <property type="entry name" value="Sigma_54_int_dom_ATP-bd_1"/>
</dbReference>
<dbReference type="PRINTS" id="PR01590">
    <property type="entry name" value="HTHFIS"/>
</dbReference>
<dbReference type="InterPro" id="IPR002197">
    <property type="entry name" value="HTH_Fis"/>
</dbReference>
<evidence type="ECO:0000313" key="7">
    <source>
        <dbReference type="EMBL" id="QEY64272.1"/>
    </source>
</evidence>
<dbReference type="SMART" id="SM00382">
    <property type="entry name" value="AAA"/>
    <property type="match status" value="1"/>
</dbReference>
<keyword evidence="2" id="KW-0067">ATP-binding</keyword>
<dbReference type="InterPro" id="IPR003593">
    <property type="entry name" value="AAA+_ATPase"/>
</dbReference>
<dbReference type="Pfam" id="PF00158">
    <property type="entry name" value="Sigma54_activat"/>
    <property type="match status" value="1"/>
</dbReference>
<dbReference type="Gene3D" id="1.10.10.60">
    <property type="entry name" value="Homeodomain-like"/>
    <property type="match status" value="1"/>
</dbReference>
<evidence type="ECO:0000259" key="6">
    <source>
        <dbReference type="PROSITE" id="PS50045"/>
    </source>
</evidence>
<accession>A0A5J6QRB7</accession>
<keyword evidence="4" id="KW-0804">Transcription</keyword>
<dbReference type="PROSITE" id="PS00676">
    <property type="entry name" value="SIGMA54_INTERACT_2"/>
    <property type="match status" value="1"/>
</dbReference>
<evidence type="ECO:0000313" key="8">
    <source>
        <dbReference type="Proteomes" id="UP000327179"/>
    </source>
</evidence>
<dbReference type="AlphaFoldDB" id="A0A5J6QRB7"/>
<dbReference type="Pfam" id="PF25601">
    <property type="entry name" value="AAA_lid_14"/>
    <property type="match status" value="1"/>
</dbReference>
<dbReference type="InterPro" id="IPR002078">
    <property type="entry name" value="Sigma_54_int"/>
</dbReference>
<proteinExistence type="predicted"/>
<dbReference type="Gene3D" id="3.40.50.300">
    <property type="entry name" value="P-loop containing nucleotide triphosphate hydrolases"/>
    <property type="match status" value="1"/>
</dbReference>
<dbReference type="FunFam" id="3.40.50.300:FF:000006">
    <property type="entry name" value="DNA-binding transcriptional regulator NtrC"/>
    <property type="match status" value="1"/>
</dbReference>
<evidence type="ECO:0000256" key="5">
    <source>
        <dbReference type="SAM" id="MobiDB-lite"/>
    </source>
</evidence>
<reference evidence="7 8" key="1">
    <citation type="submission" date="2019-08" db="EMBL/GenBank/DDBJ databases">
        <title>Whole-genome Sequencing of e-waste polymer degrading bacterium Pseudomonas sp. strain PE08.</title>
        <authorList>
            <person name="Kirdat K."/>
            <person name="Debbarma P."/>
            <person name="Narawade N."/>
            <person name="Suyal D."/>
            <person name="Thorat V."/>
            <person name="Shouche Y."/>
            <person name="Goel R."/>
            <person name="Yadav A."/>
        </authorList>
    </citation>
    <scope>NUCLEOTIDE SEQUENCE [LARGE SCALE GENOMIC DNA]</scope>
    <source>
        <strain evidence="7 8">PE08</strain>
    </source>
</reference>
<organism evidence="7 8">
    <name type="scientific">Metapseudomonas lalkuanensis</name>
    <dbReference type="NCBI Taxonomy" id="2604832"/>
    <lineage>
        <taxon>Bacteria</taxon>
        <taxon>Pseudomonadati</taxon>
        <taxon>Pseudomonadota</taxon>
        <taxon>Gammaproteobacteria</taxon>
        <taxon>Pseudomonadales</taxon>
        <taxon>Pseudomonadaceae</taxon>
        <taxon>Metapseudomonas</taxon>
    </lineage>
</organism>
<dbReference type="GO" id="GO:0043565">
    <property type="term" value="F:sequence-specific DNA binding"/>
    <property type="evidence" value="ECO:0007669"/>
    <property type="project" value="InterPro"/>
</dbReference>
<dbReference type="Gene3D" id="1.10.8.60">
    <property type="match status" value="1"/>
</dbReference>
<dbReference type="PANTHER" id="PTHR32071:SF77">
    <property type="entry name" value="TRANSCRIPTIONAL REGULATORY PROTEIN"/>
    <property type="match status" value="1"/>
</dbReference>
<keyword evidence="8" id="KW-1185">Reference proteome</keyword>
<evidence type="ECO:0000256" key="4">
    <source>
        <dbReference type="ARBA" id="ARBA00023163"/>
    </source>
</evidence>
<keyword evidence="3" id="KW-0805">Transcription regulation</keyword>
<dbReference type="InterPro" id="IPR029016">
    <property type="entry name" value="GAF-like_dom_sf"/>
</dbReference>
<gene>
    <name evidence="7" type="ORF">FXN65_20245</name>
</gene>
<dbReference type="InterPro" id="IPR025943">
    <property type="entry name" value="Sigma_54_int_dom_ATP-bd_2"/>
</dbReference>
<dbReference type="PANTHER" id="PTHR32071">
    <property type="entry name" value="TRANSCRIPTIONAL REGULATORY PROTEIN"/>
    <property type="match status" value="1"/>
</dbReference>
<name>A0A5J6QRB7_9GAMM</name>
<dbReference type="InterPro" id="IPR009057">
    <property type="entry name" value="Homeodomain-like_sf"/>
</dbReference>
<dbReference type="GO" id="GO:0006355">
    <property type="term" value="P:regulation of DNA-templated transcription"/>
    <property type="evidence" value="ECO:0007669"/>
    <property type="project" value="InterPro"/>
</dbReference>
<feature type="region of interest" description="Disordered" evidence="5">
    <location>
        <begin position="1"/>
        <end position="25"/>
    </location>
</feature>